<organism evidence="1 2">
    <name type="scientific">Actinomycetospora termitidis</name>
    <dbReference type="NCBI Taxonomy" id="3053470"/>
    <lineage>
        <taxon>Bacteria</taxon>
        <taxon>Bacillati</taxon>
        <taxon>Actinomycetota</taxon>
        <taxon>Actinomycetes</taxon>
        <taxon>Pseudonocardiales</taxon>
        <taxon>Pseudonocardiaceae</taxon>
        <taxon>Actinomycetospora</taxon>
    </lineage>
</organism>
<evidence type="ECO:0008006" key="3">
    <source>
        <dbReference type="Google" id="ProtNLM"/>
    </source>
</evidence>
<protein>
    <recommendedName>
        <fullName evidence="3">AbiEi antitoxin C-terminal domain-containing protein</fullName>
    </recommendedName>
</protein>
<dbReference type="Proteomes" id="UP001231924">
    <property type="component" value="Unassembled WGS sequence"/>
</dbReference>
<accession>A0ABT7MFT0</accession>
<reference evidence="1 2" key="1">
    <citation type="submission" date="2023-06" db="EMBL/GenBank/DDBJ databases">
        <title>Actinomycetospora Odt1-22.</title>
        <authorList>
            <person name="Supong K."/>
        </authorList>
    </citation>
    <scope>NUCLEOTIDE SEQUENCE [LARGE SCALE GENOMIC DNA]</scope>
    <source>
        <strain evidence="1 2">Odt1-22</strain>
    </source>
</reference>
<keyword evidence="2" id="KW-1185">Reference proteome</keyword>
<proteinExistence type="predicted"/>
<evidence type="ECO:0000313" key="2">
    <source>
        <dbReference type="Proteomes" id="UP001231924"/>
    </source>
</evidence>
<comment type="caution">
    <text evidence="1">The sequence shown here is derived from an EMBL/GenBank/DDBJ whole genome shotgun (WGS) entry which is preliminary data.</text>
</comment>
<gene>
    <name evidence="1" type="ORF">QRT03_26435</name>
</gene>
<evidence type="ECO:0000313" key="1">
    <source>
        <dbReference type="EMBL" id="MDL5159532.1"/>
    </source>
</evidence>
<dbReference type="RefSeq" id="WP_286056126.1">
    <property type="nucleotide sequence ID" value="NZ_JASVWF010000007.1"/>
</dbReference>
<sequence length="284" mass="31218">MEPFRASDAVAAGDTSWGKLRGPGYLRVAPNTWVAAGAEQTAALRVQTLSVWSGGVGVIAGPLAALAWKADCPWDDAELIMPTPRRITPAGVRVRVDRLPDDEVTERYGARITTPARTAFDLARRTPFVEAVAAVDAVAWRCHLTAEHLLEVAARHPRARGIVQVRRVAEFMDGGAMSPQETRLRLLFVLAGLPRPETQYPILLKSGFDAHLDLGWPDPPPGRRPVGAEYDGPEHRSPFGQGKDCLRDGDLDDLDWDITRVAPVQLAVPRHAARLVERFRRKLL</sequence>
<name>A0ABT7MFT0_9PSEU</name>
<dbReference type="EMBL" id="JASVWF010000007">
    <property type="protein sequence ID" value="MDL5159532.1"/>
    <property type="molecule type" value="Genomic_DNA"/>
</dbReference>